<keyword evidence="3 4" id="KW-0808">Transferase</keyword>
<dbReference type="RefSeq" id="WP_111200243.1">
    <property type="nucleotide sequence ID" value="NZ_QKVK01000014.1"/>
</dbReference>
<evidence type="ECO:0000313" key="7">
    <source>
        <dbReference type="Proteomes" id="UP000248795"/>
    </source>
</evidence>
<dbReference type="EC" id="2.1.1.-" evidence="4"/>
<dbReference type="GO" id="GO:0015948">
    <property type="term" value="P:methanogenesis"/>
    <property type="evidence" value="ECO:0007669"/>
    <property type="project" value="UniProtKB-UniRule"/>
</dbReference>
<dbReference type="Pfam" id="PF06253">
    <property type="entry name" value="MTTB"/>
    <property type="match status" value="1"/>
</dbReference>
<protein>
    <recommendedName>
        <fullName evidence="4">Methyltransferase</fullName>
        <ecNumber evidence="4">2.1.1.-</ecNumber>
    </recommendedName>
</protein>
<dbReference type="GO" id="GO:0008168">
    <property type="term" value="F:methyltransferase activity"/>
    <property type="evidence" value="ECO:0007669"/>
    <property type="project" value="UniProtKB-KW"/>
</dbReference>
<dbReference type="AlphaFoldDB" id="A0A2W2AIV8"/>
<feature type="region of interest" description="Disordered" evidence="5">
    <location>
        <begin position="1"/>
        <end position="20"/>
    </location>
</feature>
<dbReference type="EMBL" id="QKVK01000014">
    <property type="protein sequence ID" value="PZF75211.1"/>
    <property type="molecule type" value="Genomic_DNA"/>
</dbReference>
<organism evidence="6 7">
    <name type="scientific">Aestuariivirga litoralis</name>
    <dbReference type="NCBI Taxonomy" id="2650924"/>
    <lineage>
        <taxon>Bacteria</taxon>
        <taxon>Pseudomonadati</taxon>
        <taxon>Pseudomonadota</taxon>
        <taxon>Alphaproteobacteria</taxon>
        <taxon>Hyphomicrobiales</taxon>
        <taxon>Aestuariivirgaceae</taxon>
        <taxon>Aestuariivirga</taxon>
    </lineage>
</organism>
<comment type="similarity">
    <text evidence="1 4">Belongs to the trimethylamine methyltransferase family.</text>
</comment>
<sequence>MSIEPGDTRQRRRPARAARVTGELHQRPFGRVTRPYKPIEVLSADNVASLHETALKVLRDIGMRVLEDSARDHFRRAGAVIEGDTVKLDPALVMERLSTVPQSFTLAARNPARSLFIGGDDVIFASVGGPAYVMDNDGGRRDGTHAEMCDYLRVIQSLDIIHQEGGGPFEPMDLPANTRHLDLYRAQITMLDKSWQTQTLGRARTMDGLVLGALSLGLSMDELTRTPALLGIINTNSPLQLDIPMGEGLIAMAEHGQVNVITPFTLAGAMSPVTLAGALVQQHAEALLGIVLTQIVRPGVPVMYGGFTSNVDMRSGAPAFGTPEYAKAAQASGQLARHIGVPFRSSNVNAANEVDAQAAYESQMSLWGSVMGGAHLIEHAAGWMHGGLTASFEKLILDAELLQMMAAYCDPVVVDTESLALEAIRDVGPGGHFFGTPHTMERYQTAFYSPLLSNWDNHPNWLERGSVDARMRANTIWKQLLRDYEQPAIDAGRLEAIDAFIARRKLEGGAPLN</sequence>
<evidence type="ECO:0000256" key="3">
    <source>
        <dbReference type="ARBA" id="ARBA00022679"/>
    </source>
</evidence>
<comment type="caution">
    <text evidence="6">The sequence shown here is derived from an EMBL/GenBank/DDBJ whole genome shotgun (WGS) entry which is preliminary data.</text>
</comment>
<keyword evidence="2 6" id="KW-0489">Methyltransferase</keyword>
<dbReference type="InterPro" id="IPR038601">
    <property type="entry name" value="MttB-like_sf"/>
</dbReference>
<gene>
    <name evidence="6" type="ORF">DK847_19630</name>
</gene>
<dbReference type="GO" id="GO:0032259">
    <property type="term" value="P:methylation"/>
    <property type="evidence" value="ECO:0007669"/>
    <property type="project" value="UniProtKB-KW"/>
</dbReference>
<evidence type="ECO:0000256" key="4">
    <source>
        <dbReference type="PIRNR" id="PIRNR037567"/>
    </source>
</evidence>
<evidence type="ECO:0000256" key="2">
    <source>
        <dbReference type="ARBA" id="ARBA00022603"/>
    </source>
</evidence>
<evidence type="ECO:0000256" key="1">
    <source>
        <dbReference type="ARBA" id="ARBA00007137"/>
    </source>
</evidence>
<evidence type="ECO:0000256" key="5">
    <source>
        <dbReference type="SAM" id="MobiDB-lite"/>
    </source>
</evidence>
<keyword evidence="7" id="KW-1185">Reference proteome</keyword>
<reference evidence="7" key="1">
    <citation type="submission" date="2018-06" db="EMBL/GenBank/DDBJ databases">
        <title>Aestuariibacter litoralis strain KCTC 52945T.</title>
        <authorList>
            <person name="Li X."/>
            <person name="Salam N."/>
            <person name="Li J.-L."/>
            <person name="Chen Y.-M."/>
            <person name="Yang Z.-W."/>
            <person name="Zhang L.-Y."/>
            <person name="Han M.-X."/>
            <person name="Xiao M."/>
            <person name="Li W.-J."/>
        </authorList>
    </citation>
    <scope>NUCLEOTIDE SEQUENCE [LARGE SCALE GENOMIC DNA]</scope>
    <source>
        <strain evidence="7">KCTC 52945</strain>
    </source>
</reference>
<dbReference type="Proteomes" id="UP000248795">
    <property type="component" value="Unassembled WGS sequence"/>
</dbReference>
<dbReference type="InterPro" id="IPR010426">
    <property type="entry name" value="MTTB_MeTrfase"/>
</dbReference>
<name>A0A2W2AIV8_9HYPH</name>
<proteinExistence type="inferred from homology"/>
<accession>A0A2W2AIV8</accession>
<dbReference type="PIRSF" id="PIRSF037567">
    <property type="entry name" value="MTTB_MeTrfase"/>
    <property type="match status" value="1"/>
</dbReference>
<dbReference type="Gene3D" id="3.20.20.480">
    <property type="entry name" value="Trimethylamine methyltransferase-like"/>
    <property type="match status" value="1"/>
</dbReference>
<evidence type="ECO:0000313" key="6">
    <source>
        <dbReference type="EMBL" id="PZF75211.1"/>
    </source>
</evidence>